<dbReference type="Proteomes" id="UP001240589">
    <property type="component" value="Unassembled WGS sequence"/>
</dbReference>
<evidence type="ECO:0000313" key="4">
    <source>
        <dbReference type="Proteomes" id="UP000191272"/>
    </source>
</evidence>
<feature type="transmembrane region" description="Helical" evidence="1">
    <location>
        <begin position="41"/>
        <end position="65"/>
    </location>
</feature>
<sequence>MSLRPVLPIATATFIQLYWATNQLSENTDNSCLSDSWFCNYYTHIALDALVVSLLYVSVSVVPLLKHHPHVRFAIGGWWLVGLWFFADMEIWNAYEGSWSTYDFVETIHTVWQLVAIPFWATAVPTLLLLYRLRFRAI</sequence>
<keyword evidence="4" id="KW-1185">Reference proteome</keyword>
<organism evidence="3 5">
    <name type="scientific">Neisseria mucosa</name>
    <dbReference type="NCBI Taxonomy" id="488"/>
    <lineage>
        <taxon>Bacteria</taxon>
        <taxon>Pseudomonadati</taxon>
        <taxon>Pseudomonadota</taxon>
        <taxon>Betaproteobacteria</taxon>
        <taxon>Neisseriales</taxon>
        <taxon>Neisseriaceae</taxon>
        <taxon>Neisseria</taxon>
    </lineage>
</organism>
<feature type="transmembrane region" description="Helical" evidence="1">
    <location>
        <begin position="110"/>
        <end position="131"/>
    </location>
</feature>
<reference evidence="4" key="1">
    <citation type="submission" date="2017-03" db="EMBL/GenBank/DDBJ databases">
        <title>FDA dAtabase for Regulatory Grade micrObial Sequences (FDA-ARGOS): Supporting development and validation of Infectious Disease Dx tests.</title>
        <authorList>
            <person name="Campos J."/>
            <person name="Goldberg B."/>
            <person name="Tallon L."/>
            <person name="Sadzewicz L."/>
            <person name="Sengamalay N."/>
            <person name="Ott S."/>
            <person name="Godinez A."/>
            <person name="Nagaraj S."/>
            <person name="Vyas G."/>
            <person name="Aluvathingal J."/>
            <person name="Nadendla S."/>
            <person name="Geyer C."/>
            <person name="Nandy P."/>
            <person name="Hobson J."/>
            <person name="Sichtig H."/>
        </authorList>
    </citation>
    <scope>NUCLEOTIDE SEQUENCE [LARGE SCALE GENOMIC DNA]</scope>
    <source>
        <strain evidence="4">FDAARGOS_260</strain>
    </source>
</reference>
<keyword evidence="1" id="KW-1133">Transmembrane helix</keyword>
<dbReference type="Proteomes" id="UP000191272">
    <property type="component" value="Chromosome"/>
</dbReference>
<accession>A0AAW6Z676</accession>
<gene>
    <name evidence="2" type="ORF">A6J88_04190</name>
    <name evidence="3" type="ORF">QP792_02910</name>
</gene>
<reference evidence="2" key="2">
    <citation type="submission" date="2017-12" db="EMBL/GenBank/DDBJ databases">
        <title>FDA dAtabase for Regulatory Grade micrObial Sequences (FDA-ARGOS): Supporting development and validation of Infectious Disease Dx tests.</title>
        <authorList>
            <person name="Campos J."/>
            <person name="Goldberg B."/>
            <person name="Tallon L."/>
            <person name="Sadzewicz L."/>
            <person name="Sengamalay N."/>
            <person name="Ott S."/>
            <person name="Godinez A."/>
            <person name="Nagaraj S."/>
            <person name="Vyas G."/>
            <person name="Aluvathingal J."/>
            <person name="Nadendla S."/>
            <person name="Geyer C."/>
            <person name="Nandy P."/>
            <person name="Hobson J."/>
            <person name="Sichtig H."/>
        </authorList>
    </citation>
    <scope>NUCLEOTIDE SEQUENCE</scope>
    <source>
        <strain evidence="2">FDAARGOS_260</strain>
    </source>
</reference>
<reference evidence="3" key="3">
    <citation type="submission" date="2023-05" db="EMBL/GenBank/DDBJ databases">
        <title>Genomic Catalog of Human Bladder Bacteria.</title>
        <authorList>
            <person name="Du J."/>
        </authorList>
    </citation>
    <scope>NUCLEOTIDE SEQUENCE</scope>
    <source>
        <strain evidence="3">UMB7974B</strain>
    </source>
</reference>
<feature type="transmembrane region" description="Helical" evidence="1">
    <location>
        <begin position="77"/>
        <end position="95"/>
    </location>
</feature>
<evidence type="ECO:0000256" key="1">
    <source>
        <dbReference type="SAM" id="Phobius"/>
    </source>
</evidence>
<dbReference type="RefSeq" id="WP_060975046.1">
    <property type="nucleotide sequence ID" value="NZ_CP020452.2"/>
</dbReference>
<dbReference type="EMBL" id="JASPBL010000010">
    <property type="protein sequence ID" value="MDK8361172.1"/>
    <property type="molecule type" value="Genomic_DNA"/>
</dbReference>
<evidence type="ECO:0000313" key="3">
    <source>
        <dbReference type="EMBL" id="MDK8361172.1"/>
    </source>
</evidence>
<dbReference type="AlphaFoldDB" id="A0AAW6Z676"/>
<name>A0AAW6Z676_NEIMU</name>
<dbReference type="EMBL" id="CP020452">
    <property type="protein sequence ID" value="ARC50557.1"/>
    <property type="molecule type" value="Genomic_DNA"/>
</dbReference>
<evidence type="ECO:0000313" key="2">
    <source>
        <dbReference type="EMBL" id="ARC50557.1"/>
    </source>
</evidence>
<proteinExistence type="predicted"/>
<evidence type="ECO:0000313" key="5">
    <source>
        <dbReference type="Proteomes" id="UP001240589"/>
    </source>
</evidence>
<keyword evidence="1" id="KW-0812">Transmembrane</keyword>
<protein>
    <submittedName>
        <fullName evidence="3">Uncharacterized protein</fullName>
    </submittedName>
</protein>
<keyword evidence="1" id="KW-0472">Membrane</keyword>